<sequence>MAVQECRACFSVVELPTLTTVQMAGRAAIELEVFDIIAEEGPDLPATKIVSCIRRKSNRKADPEADREAAKNLDRILALLSAYGFLISTSPTRSRGRTYSLPKMSHYPPGNTKDTSMVAHLFSIFGRGPSEIDRVDVLKEAVLKHNIQKHSSKTPGEFQDSNSTHKAMEDFTKLLLDGMFDANKGFKDVKELMAVAGGNKTVRQCNLIKIQGVKHIKDKEDMFQSLPKAETILLKSVFPHWDDAKCKEWLKIFSSALVDNGKIIILEFIVPEKIENTPEARMVTSLDVRGLTDFETKERTLDEYKALAESAGFLLDPKKVFHKAHGFHVMEFKKSG</sequence>
<keyword evidence="3" id="KW-0949">S-adenosyl-L-methionine</keyword>
<proteinExistence type="predicted"/>
<feature type="domain" description="O-methyltransferase dimerisation" evidence="5">
    <location>
        <begin position="21"/>
        <end position="105"/>
    </location>
</feature>
<evidence type="ECO:0000313" key="7">
    <source>
        <dbReference type="Proteomes" id="UP001054252"/>
    </source>
</evidence>
<name>A0AAV5LSX6_9ROSI</name>
<dbReference type="GO" id="GO:0008171">
    <property type="term" value="F:O-methyltransferase activity"/>
    <property type="evidence" value="ECO:0007669"/>
    <property type="project" value="InterPro"/>
</dbReference>
<dbReference type="GO" id="GO:0032259">
    <property type="term" value="P:methylation"/>
    <property type="evidence" value="ECO:0007669"/>
    <property type="project" value="UniProtKB-KW"/>
</dbReference>
<evidence type="ECO:0000256" key="2">
    <source>
        <dbReference type="ARBA" id="ARBA00022679"/>
    </source>
</evidence>
<dbReference type="InterPro" id="IPR029063">
    <property type="entry name" value="SAM-dependent_MTases_sf"/>
</dbReference>
<dbReference type="InterPro" id="IPR036388">
    <property type="entry name" value="WH-like_DNA-bd_sf"/>
</dbReference>
<keyword evidence="1" id="KW-0489">Methyltransferase</keyword>
<evidence type="ECO:0000259" key="4">
    <source>
        <dbReference type="Pfam" id="PF00891"/>
    </source>
</evidence>
<reference evidence="6 7" key="1">
    <citation type="journal article" date="2021" name="Commun. Biol.">
        <title>The genome of Shorea leprosula (Dipterocarpaceae) highlights the ecological relevance of drought in aseasonal tropical rainforests.</title>
        <authorList>
            <person name="Ng K.K.S."/>
            <person name="Kobayashi M.J."/>
            <person name="Fawcett J.A."/>
            <person name="Hatakeyama M."/>
            <person name="Paape T."/>
            <person name="Ng C.H."/>
            <person name="Ang C.C."/>
            <person name="Tnah L.H."/>
            <person name="Lee C.T."/>
            <person name="Nishiyama T."/>
            <person name="Sese J."/>
            <person name="O'Brien M.J."/>
            <person name="Copetti D."/>
            <person name="Mohd Noor M.I."/>
            <person name="Ong R.C."/>
            <person name="Putra M."/>
            <person name="Sireger I.Z."/>
            <person name="Indrioko S."/>
            <person name="Kosugi Y."/>
            <person name="Izuno A."/>
            <person name="Isagi Y."/>
            <person name="Lee S.L."/>
            <person name="Shimizu K.K."/>
        </authorList>
    </citation>
    <scope>NUCLEOTIDE SEQUENCE [LARGE SCALE GENOMIC DNA]</scope>
    <source>
        <strain evidence="6">214</strain>
    </source>
</reference>
<dbReference type="SUPFAM" id="SSF53335">
    <property type="entry name" value="S-adenosyl-L-methionine-dependent methyltransferases"/>
    <property type="match status" value="1"/>
</dbReference>
<dbReference type="InterPro" id="IPR036390">
    <property type="entry name" value="WH_DNA-bd_sf"/>
</dbReference>
<dbReference type="AlphaFoldDB" id="A0AAV5LSX6"/>
<dbReference type="EMBL" id="BPVZ01000140">
    <property type="protein sequence ID" value="GKV40247.1"/>
    <property type="molecule type" value="Genomic_DNA"/>
</dbReference>
<comment type="caution">
    <text evidence="6">The sequence shown here is derived from an EMBL/GenBank/DDBJ whole genome shotgun (WGS) entry which is preliminary data.</text>
</comment>
<dbReference type="InterPro" id="IPR001077">
    <property type="entry name" value="COMT_C"/>
</dbReference>
<keyword evidence="7" id="KW-1185">Reference proteome</keyword>
<dbReference type="SUPFAM" id="SSF46785">
    <property type="entry name" value="Winged helix' DNA-binding domain"/>
    <property type="match status" value="1"/>
</dbReference>
<accession>A0AAV5LSX6</accession>
<gene>
    <name evidence="6" type="ORF">SLEP1_g47915</name>
</gene>
<organism evidence="6 7">
    <name type="scientific">Rubroshorea leprosula</name>
    <dbReference type="NCBI Taxonomy" id="152421"/>
    <lineage>
        <taxon>Eukaryota</taxon>
        <taxon>Viridiplantae</taxon>
        <taxon>Streptophyta</taxon>
        <taxon>Embryophyta</taxon>
        <taxon>Tracheophyta</taxon>
        <taxon>Spermatophyta</taxon>
        <taxon>Magnoliopsida</taxon>
        <taxon>eudicotyledons</taxon>
        <taxon>Gunneridae</taxon>
        <taxon>Pentapetalae</taxon>
        <taxon>rosids</taxon>
        <taxon>malvids</taxon>
        <taxon>Malvales</taxon>
        <taxon>Dipterocarpaceae</taxon>
        <taxon>Rubroshorea</taxon>
    </lineage>
</organism>
<evidence type="ECO:0008006" key="8">
    <source>
        <dbReference type="Google" id="ProtNLM"/>
    </source>
</evidence>
<evidence type="ECO:0000256" key="3">
    <source>
        <dbReference type="ARBA" id="ARBA00022691"/>
    </source>
</evidence>
<dbReference type="PROSITE" id="PS51683">
    <property type="entry name" value="SAM_OMT_II"/>
    <property type="match status" value="1"/>
</dbReference>
<dbReference type="Gene3D" id="1.10.10.10">
    <property type="entry name" value="Winged helix-like DNA-binding domain superfamily/Winged helix DNA-binding domain"/>
    <property type="match status" value="1"/>
</dbReference>
<evidence type="ECO:0000256" key="1">
    <source>
        <dbReference type="ARBA" id="ARBA00022603"/>
    </source>
</evidence>
<dbReference type="Pfam" id="PF08100">
    <property type="entry name" value="Dimerisation"/>
    <property type="match status" value="1"/>
</dbReference>
<dbReference type="Gene3D" id="3.40.50.150">
    <property type="entry name" value="Vaccinia Virus protein VP39"/>
    <property type="match status" value="1"/>
</dbReference>
<dbReference type="GO" id="GO:0046983">
    <property type="term" value="F:protein dimerization activity"/>
    <property type="evidence" value="ECO:0007669"/>
    <property type="project" value="InterPro"/>
</dbReference>
<dbReference type="PANTHER" id="PTHR11746">
    <property type="entry name" value="O-METHYLTRANSFERASE"/>
    <property type="match status" value="1"/>
</dbReference>
<dbReference type="Proteomes" id="UP001054252">
    <property type="component" value="Unassembled WGS sequence"/>
</dbReference>
<feature type="domain" description="O-methyltransferase C-terminal" evidence="4">
    <location>
        <begin position="220"/>
        <end position="313"/>
    </location>
</feature>
<dbReference type="PIRSF" id="PIRSF005739">
    <property type="entry name" value="O-mtase"/>
    <property type="match status" value="1"/>
</dbReference>
<protein>
    <recommendedName>
        <fullName evidence="8">O-methyltransferase domain-containing protein</fullName>
    </recommendedName>
</protein>
<dbReference type="InterPro" id="IPR012967">
    <property type="entry name" value="COMT_dimerisation"/>
</dbReference>
<dbReference type="InterPro" id="IPR016461">
    <property type="entry name" value="COMT-like"/>
</dbReference>
<keyword evidence="2" id="KW-0808">Transferase</keyword>
<evidence type="ECO:0000259" key="5">
    <source>
        <dbReference type="Pfam" id="PF08100"/>
    </source>
</evidence>
<dbReference type="Pfam" id="PF00891">
    <property type="entry name" value="Methyltransf_2"/>
    <property type="match status" value="1"/>
</dbReference>
<evidence type="ECO:0000313" key="6">
    <source>
        <dbReference type="EMBL" id="GKV40247.1"/>
    </source>
</evidence>